<dbReference type="GO" id="GO:0008270">
    <property type="term" value="F:zinc ion binding"/>
    <property type="evidence" value="ECO:0007669"/>
    <property type="project" value="InterPro"/>
</dbReference>
<proteinExistence type="predicted"/>
<keyword evidence="3" id="KW-0238">DNA-binding</keyword>
<evidence type="ECO:0000256" key="2">
    <source>
        <dbReference type="ARBA" id="ARBA00023015"/>
    </source>
</evidence>
<dbReference type="InterPro" id="IPR051089">
    <property type="entry name" value="prtT"/>
</dbReference>
<dbReference type="EMBL" id="LHPM01000012">
    <property type="protein sequence ID" value="OAL66606.1"/>
    <property type="molecule type" value="Genomic_DNA"/>
</dbReference>
<dbReference type="InterPro" id="IPR001138">
    <property type="entry name" value="Zn2Cys6_DnaBD"/>
</dbReference>
<dbReference type="Pfam" id="PF00172">
    <property type="entry name" value="Zn_clus"/>
    <property type="match status" value="1"/>
</dbReference>
<dbReference type="CDD" id="cd12148">
    <property type="entry name" value="fungal_TF_MHR"/>
    <property type="match status" value="1"/>
</dbReference>
<evidence type="ECO:0000259" key="7">
    <source>
        <dbReference type="PROSITE" id="PS50048"/>
    </source>
</evidence>
<dbReference type="VEuPathDB" id="FungiDB:TERG_04191"/>
<comment type="subcellular location">
    <subcellularLocation>
        <location evidence="1">Nucleus</location>
    </subcellularLocation>
</comment>
<dbReference type="SMART" id="SM00066">
    <property type="entry name" value="GAL4"/>
    <property type="match status" value="1"/>
</dbReference>
<evidence type="ECO:0000256" key="1">
    <source>
        <dbReference type="ARBA" id="ARBA00004123"/>
    </source>
</evidence>
<comment type="caution">
    <text evidence="8">The sequence shown here is derived from an EMBL/GenBank/DDBJ whole genome shotgun (WGS) entry which is preliminary data.</text>
</comment>
<gene>
    <name evidence="8" type="ORF">A7C99_1994</name>
</gene>
<feature type="domain" description="Zn(2)-C6 fungal-type" evidence="7">
    <location>
        <begin position="124"/>
        <end position="155"/>
    </location>
</feature>
<dbReference type="PROSITE" id="PS00463">
    <property type="entry name" value="ZN2_CY6_FUNGAL_1"/>
    <property type="match status" value="1"/>
</dbReference>
<evidence type="ECO:0000256" key="4">
    <source>
        <dbReference type="ARBA" id="ARBA00023163"/>
    </source>
</evidence>
<feature type="region of interest" description="Disordered" evidence="6">
    <location>
        <begin position="37"/>
        <end position="107"/>
    </location>
</feature>
<dbReference type="SUPFAM" id="SSF57701">
    <property type="entry name" value="Zn2/Cys6 DNA-binding domain"/>
    <property type="match status" value="1"/>
</dbReference>
<name>A0A178F3K8_TRIRU</name>
<dbReference type="Proteomes" id="UP000243015">
    <property type="component" value="Unassembled WGS sequence"/>
</dbReference>
<dbReference type="GO" id="GO:0005634">
    <property type="term" value="C:nucleus"/>
    <property type="evidence" value="ECO:0007669"/>
    <property type="project" value="UniProtKB-SubCell"/>
</dbReference>
<evidence type="ECO:0000256" key="6">
    <source>
        <dbReference type="SAM" id="MobiDB-lite"/>
    </source>
</evidence>
<keyword evidence="4" id="KW-0804">Transcription</keyword>
<dbReference type="Gene3D" id="4.10.240.10">
    <property type="entry name" value="Zn(2)-C6 fungal-type DNA-binding domain"/>
    <property type="match status" value="1"/>
</dbReference>
<organism evidence="8 9">
    <name type="scientific">Trichophyton rubrum</name>
    <name type="common">Athlete's foot fungus</name>
    <name type="synonym">Epidermophyton rubrum</name>
    <dbReference type="NCBI Taxonomy" id="5551"/>
    <lineage>
        <taxon>Eukaryota</taxon>
        <taxon>Fungi</taxon>
        <taxon>Dikarya</taxon>
        <taxon>Ascomycota</taxon>
        <taxon>Pezizomycotina</taxon>
        <taxon>Eurotiomycetes</taxon>
        <taxon>Eurotiomycetidae</taxon>
        <taxon>Onygenales</taxon>
        <taxon>Arthrodermataceae</taxon>
        <taxon>Trichophyton</taxon>
    </lineage>
</organism>
<evidence type="ECO:0000313" key="8">
    <source>
        <dbReference type="EMBL" id="OAL66606.1"/>
    </source>
</evidence>
<dbReference type="CDD" id="cd00067">
    <property type="entry name" value="GAL4"/>
    <property type="match status" value="1"/>
</dbReference>
<dbReference type="AlphaFoldDB" id="A0A178F3K8"/>
<reference evidence="8 9" key="1">
    <citation type="submission" date="2016-05" db="EMBL/GenBank/DDBJ databases">
        <title>Genome sequencing of Trichophyton rubrum CMCC(F)T1i isolated from hair.</title>
        <authorList>
            <person name="Zhan P."/>
            <person name="Tao Y."/>
            <person name="Liu W."/>
        </authorList>
    </citation>
    <scope>NUCLEOTIDE SEQUENCE [LARGE SCALE GENOMIC DNA]</scope>
    <source>
        <strain evidence="9">CMCC(F)T1i</strain>
    </source>
</reference>
<protein>
    <recommendedName>
        <fullName evidence="7">Zn(2)-C6 fungal-type domain-containing protein</fullName>
    </recommendedName>
</protein>
<dbReference type="GO" id="GO:0000976">
    <property type="term" value="F:transcription cis-regulatory region binding"/>
    <property type="evidence" value="ECO:0007669"/>
    <property type="project" value="TreeGrafter"/>
</dbReference>
<accession>A0A178F3K8</accession>
<dbReference type="GO" id="GO:0000981">
    <property type="term" value="F:DNA-binding transcription factor activity, RNA polymerase II-specific"/>
    <property type="evidence" value="ECO:0007669"/>
    <property type="project" value="InterPro"/>
</dbReference>
<keyword evidence="5" id="KW-0539">Nucleus</keyword>
<evidence type="ECO:0000313" key="9">
    <source>
        <dbReference type="Proteomes" id="UP000243015"/>
    </source>
</evidence>
<keyword evidence="2" id="KW-0805">Transcription regulation</keyword>
<dbReference type="PANTHER" id="PTHR31845:SF17">
    <property type="entry name" value="ZN(II)2CYS6 TRANSCRIPTION FACTOR (EUROFUNG)"/>
    <property type="match status" value="1"/>
</dbReference>
<dbReference type="PANTHER" id="PTHR31845">
    <property type="entry name" value="FINGER DOMAIN PROTEIN, PUTATIVE-RELATED"/>
    <property type="match status" value="1"/>
</dbReference>
<dbReference type="PROSITE" id="PS50048">
    <property type="entry name" value="ZN2_CY6_FUNGAL_2"/>
    <property type="match status" value="1"/>
</dbReference>
<evidence type="ECO:0000256" key="5">
    <source>
        <dbReference type="ARBA" id="ARBA00023242"/>
    </source>
</evidence>
<sequence length="715" mass="79881">MRQLHLDFAVGRSSVRDSASSTLVELLHRLLPAAPGCEEPLRRTMNPPRKRPWSVAELSSNPSNPPPLEALHSAPNGSSASDTAMYRSPDSLSKTPNTPPVSFGIAPPESPQISVAVTSRKSTACPACRKQKTKCVMDDDTPPCKRCAERGLECSPNKSIQDIVVEQARWNSRMNRYFSHLQTALNEARAALSLPPVSAVDELGMKEEDGKTSQREQADEQPNTLEVGMEHDTLASAPMRSLYEVTKSSEMHEKTTQFSGLVMEPDFVSRGVITEAEAGQLTKTYLTRLDHFFYDHLQKYADISEVRKTSTLLALTLCTVAALHDPLGTDAYDKLSRELRSVTSSLMFRTHLGVEDIKALCMGSYWLGNLTWVLSGLVLRKAIGMQYHTAHMNQPQTDKEGFGKSQMWLLIFLANEQISILHGSPACGVEPGYINWKNHLASPFSGEIDLRLISHIDLLLLLGKVRQTYGVDAMKPIPLSLIPQLRDYLAQLDRWSQAWTGRLARNKWLGNFPSQAVKLHFRFAKFFICSHAFRGLNVEAAHVPLAPELQDIAASAVATAISILELLIESDELRAYLVGIPHYFHTMFAFAAVFLLKVATRNRQHVHVDTQLVFRISRHVLEVFQHCPCAKQHLVHRIAQGLQEMIERCEGQIATERSGHPVNRVLNREPPISASMPPPPTTSNPEIGSQDMLSWFNLENFDFLSMSPPTWNTEF</sequence>
<evidence type="ECO:0000256" key="3">
    <source>
        <dbReference type="ARBA" id="ARBA00023125"/>
    </source>
</evidence>
<dbReference type="InterPro" id="IPR036864">
    <property type="entry name" value="Zn2-C6_fun-type_DNA-bd_sf"/>
</dbReference>